<protein>
    <submittedName>
        <fullName evidence="2">Uncharacterized protein</fullName>
    </submittedName>
</protein>
<gene>
    <name evidence="2" type="ORF">AS888_15500</name>
</gene>
<dbReference type="RefSeq" id="WP_061141378.1">
    <property type="nucleotide sequence ID" value="NZ_LNNH01000012.1"/>
</dbReference>
<dbReference type="EMBL" id="LNNH01000012">
    <property type="protein sequence ID" value="KWW21025.1"/>
    <property type="molecule type" value="Genomic_DNA"/>
</dbReference>
<organism evidence="2 3">
    <name type="scientific">Peribacillus simplex</name>
    <dbReference type="NCBI Taxonomy" id="1478"/>
    <lineage>
        <taxon>Bacteria</taxon>
        <taxon>Bacillati</taxon>
        <taxon>Bacillota</taxon>
        <taxon>Bacilli</taxon>
        <taxon>Bacillales</taxon>
        <taxon>Bacillaceae</taxon>
        <taxon>Peribacillus</taxon>
    </lineage>
</organism>
<feature type="signal peptide" evidence="1">
    <location>
        <begin position="1"/>
        <end position="24"/>
    </location>
</feature>
<reference evidence="2 3" key="1">
    <citation type="submission" date="2015-11" db="EMBL/GenBank/DDBJ databases">
        <title>Genome Sequence of Bacillus simplex strain VanAntwerpen2.</title>
        <authorList>
            <person name="Couger M.B."/>
        </authorList>
    </citation>
    <scope>NUCLEOTIDE SEQUENCE [LARGE SCALE GENOMIC DNA]</scope>
    <source>
        <strain evidence="2 3">VanAntwerpen02</strain>
    </source>
</reference>
<evidence type="ECO:0000313" key="2">
    <source>
        <dbReference type="EMBL" id="KWW21025.1"/>
    </source>
</evidence>
<feature type="chain" id="PRO_5007139501" evidence="1">
    <location>
        <begin position="25"/>
        <end position="175"/>
    </location>
</feature>
<keyword evidence="1" id="KW-0732">Signal</keyword>
<dbReference type="AlphaFoldDB" id="A0A109N039"/>
<proteinExistence type="predicted"/>
<evidence type="ECO:0000313" key="3">
    <source>
        <dbReference type="Proteomes" id="UP000064189"/>
    </source>
</evidence>
<evidence type="ECO:0000256" key="1">
    <source>
        <dbReference type="SAM" id="SignalP"/>
    </source>
</evidence>
<accession>A0A109N039</accession>
<comment type="caution">
    <text evidence="2">The sequence shown here is derived from an EMBL/GenBank/DDBJ whole genome shotgun (WGS) entry which is preliminary data.</text>
</comment>
<dbReference type="Proteomes" id="UP000064189">
    <property type="component" value="Unassembled WGS sequence"/>
</dbReference>
<sequence>MNRILLLLLSSLLFLSLKIDAVFAEEEDFTYDPYHTSEVDPFDYLEGGTPATLEEMSPLRAIPMPRASQDKGYNIPGNQGKLTSNVWRSQIGQTSGNTLQWDYQVSAVYSGSKKVESIRTTWKASASMRNSANISLGISGSGVNTGGGSAWTTTSTKTKYWENSSGAKESHIDPM</sequence>
<name>A0A109N039_9BACI</name>
<keyword evidence="3" id="KW-1185">Reference proteome</keyword>